<dbReference type="EMBL" id="WFLN01000007">
    <property type="protein sequence ID" value="KAB8029883.1"/>
    <property type="molecule type" value="Genomic_DNA"/>
</dbReference>
<evidence type="ECO:0000256" key="1">
    <source>
        <dbReference type="ARBA" id="ARBA00008857"/>
    </source>
</evidence>
<feature type="domain" description="Core-binding (CB)" evidence="7">
    <location>
        <begin position="54"/>
        <end position="145"/>
    </location>
</feature>
<dbReference type="InterPro" id="IPR011010">
    <property type="entry name" value="DNA_brk_join_enz"/>
</dbReference>
<dbReference type="PROSITE" id="PS51900">
    <property type="entry name" value="CB"/>
    <property type="match status" value="1"/>
</dbReference>
<evidence type="ECO:0000256" key="5">
    <source>
        <dbReference type="PROSITE-ProRule" id="PRU01248"/>
    </source>
</evidence>
<dbReference type="CDD" id="cd01189">
    <property type="entry name" value="INT_ICEBs1_C_like"/>
    <property type="match status" value="1"/>
</dbReference>
<dbReference type="PANTHER" id="PTHR30349:SF41">
    <property type="entry name" value="INTEGRASE_RECOMBINASE PROTEIN MJ0367-RELATED"/>
    <property type="match status" value="1"/>
</dbReference>
<comment type="caution">
    <text evidence="8">The sequence shown here is derived from an EMBL/GenBank/DDBJ whole genome shotgun (WGS) entry which is preliminary data.</text>
</comment>
<dbReference type="Pfam" id="PF00589">
    <property type="entry name" value="Phage_integrase"/>
    <property type="match status" value="1"/>
</dbReference>
<dbReference type="InterPro" id="IPR010998">
    <property type="entry name" value="Integrase_recombinase_N"/>
</dbReference>
<dbReference type="PROSITE" id="PS51898">
    <property type="entry name" value="TYR_RECOMBINASE"/>
    <property type="match status" value="1"/>
</dbReference>
<dbReference type="InterPro" id="IPR050090">
    <property type="entry name" value="Tyrosine_recombinase_XerCD"/>
</dbReference>
<dbReference type="AlphaFoldDB" id="A0A833N6C9"/>
<evidence type="ECO:0000259" key="6">
    <source>
        <dbReference type="PROSITE" id="PS51898"/>
    </source>
</evidence>
<protein>
    <submittedName>
        <fullName evidence="8">Tyrosine-type recombinase/integrase</fullName>
    </submittedName>
</protein>
<keyword evidence="4" id="KW-0233">DNA recombination</keyword>
<sequence>MNKEISKLTGIRFIPRLNMWEARISIDGRQTSKTFSSKDDAIEWRERLKNPIVINTTKCSNLFKDWLKNPFGNYSPQTIYIYEQNVRLYINPVFGELNPKEIDDNSILSFALKLAETPTQQGNKRSLKTVRNIIGTLSTFFEWCCFKDFIHKNPVKEPKVTQNICRLFKRERMDSKFTTNIKKKALNIEEAKKLIVQAYARGFQTGLIVEFLIYTGLRIGEIAALTWGDLQYMEINQLGEGSQFISVNKTMNHRTRQIQESAKCGSNGFVEVSPAIAAKLLQWNQKAHELGYEIVKTASIFPMVAKNPNEFSKVITSLAKKAGIKHTSAHSLRHTTITFLASAGHSMQVVQKIARHKTSDMTTAYFDATQLPIAGVTSSIDRFLA</sequence>
<dbReference type="GO" id="GO:0015074">
    <property type="term" value="P:DNA integration"/>
    <property type="evidence" value="ECO:0007669"/>
    <property type="project" value="UniProtKB-KW"/>
</dbReference>
<proteinExistence type="inferred from homology"/>
<dbReference type="InterPro" id="IPR044068">
    <property type="entry name" value="CB"/>
</dbReference>
<evidence type="ECO:0000313" key="9">
    <source>
        <dbReference type="Proteomes" id="UP000442694"/>
    </source>
</evidence>
<reference evidence="8 9" key="1">
    <citation type="submission" date="2019-10" db="EMBL/GenBank/DDBJ databases">
        <title>New genus of Silvanigrellaceae.</title>
        <authorList>
            <person name="Pitt A."/>
            <person name="Hahn M.W."/>
        </authorList>
    </citation>
    <scope>NUCLEOTIDE SEQUENCE [LARGE SCALE GENOMIC DNA]</scope>
    <source>
        <strain evidence="8 9">33A1-SZDP</strain>
    </source>
</reference>
<organism evidence="8 9">
    <name type="scientific">Fluviispira multicolorata</name>
    <dbReference type="NCBI Taxonomy" id="2654512"/>
    <lineage>
        <taxon>Bacteria</taxon>
        <taxon>Pseudomonadati</taxon>
        <taxon>Bdellovibrionota</taxon>
        <taxon>Oligoflexia</taxon>
        <taxon>Silvanigrellales</taxon>
        <taxon>Silvanigrellaceae</taxon>
        <taxon>Fluviispira</taxon>
    </lineage>
</organism>
<comment type="similarity">
    <text evidence="1">Belongs to the 'phage' integrase family.</text>
</comment>
<keyword evidence="3 5" id="KW-0238">DNA-binding</keyword>
<dbReference type="SUPFAM" id="SSF56349">
    <property type="entry name" value="DNA breaking-rejoining enzymes"/>
    <property type="match status" value="1"/>
</dbReference>
<evidence type="ECO:0000313" key="8">
    <source>
        <dbReference type="EMBL" id="KAB8029883.1"/>
    </source>
</evidence>
<gene>
    <name evidence="8" type="ORF">GCL57_10120</name>
</gene>
<dbReference type="Gene3D" id="1.10.443.10">
    <property type="entry name" value="Intergrase catalytic core"/>
    <property type="match status" value="1"/>
</dbReference>
<dbReference type="InterPro" id="IPR013762">
    <property type="entry name" value="Integrase-like_cat_sf"/>
</dbReference>
<dbReference type="Gene3D" id="1.10.150.130">
    <property type="match status" value="1"/>
</dbReference>
<evidence type="ECO:0000256" key="4">
    <source>
        <dbReference type="ARBA" id="ARBA00023172"/>
    </source>
</evidence>
<evidence type="ECO:0000256" key="2">
    <source>
        <dbReference type="ARBA" id="ARBA00022908"/>
    </source>
</evidence>
<evidence type="ECO:0000259" key="7">
    <source>
        <dbReference type="PROSITE" id="PS51900"/>
    </source>
</evidence>
<keyword evidence="9" id="KW-1185">Reference proteome</keyword>
<name>A0A833N6C9_9BACT</name>
<dbReference type="GO" id="GO:0006310">
    <property type="term" value="P:DNA recombination"/>
    <property type="evidence" value="ECO:0007669"/>
    <property type="project" value="UniProtKB-KW"/>
</dbReference>
<dbReference type="Proteomes" id="UP000442694">
    <property type="component" value="Unassembled WGS sequence"/>
</dbReference>
<dbReference type="InterPro" id="IPR002104">
    <property type="entry name" value="Integrase_catalytic"/>
</dbReference>
<dbReference type="PANTHER" id="PTHR30349">
    <property type="entry name" value="PHAGE INTEGRASE-RELATED"/>
    <property type="match status" value="1"/>
</dbReference>
<keyword evidence="2" id="KW-0229">DNA integration</keyword>
<accession>A0A833N6C9</accession>
<feature type="domain" description="Tyr recombinase" evidence="6">
    <location>
        <begin position="181"/>
        <end position="378"/>
    </location>
</feature>
<evidence type="ECO:0000256" key="3">
    <source>
        <dbReference type="ARBA" id="ARBA00023125"/>
    </source>
</evidence>
<dbReference type="GO" id="GO:0003677">
    <property type="term" value="F:DNA binding"/>
    <property type="evidence" value="ECO:0007669"/>
    <property type="project" value="UniProtKB-UniRule"/>
</dbReference>
<dbReference type="RefSeq" id="WP_152213226.1">
    <property type="nucleotide sequence ID" value="NZ_WFLN01000007.1"/>
</dbReference>